<dbReference type="OrthoDB" id="3199616at2"/>
<feature type="domain" description="Glycosyltransferase subfamily 4-like N-terminal" evidence="2">
    <location>
        <begin position="15"/>
        <end position="174"/>
    </location>
</feature>
<accession>A0A1M6J6Q0</accession>
<dbReference type="PANTHER" id="PTHR12526">
    <property type="entry name" value="GLYCOSYLTRANSFERASE"/>
    <property type="match status" value="1"/>
</dbReference>
<dbReference type="AlphaFoldDB" id="A0A1M6J6Q0"/>
<proteinExistence type="predicted"/>
<sequence>MSKFKVLHVIRPARGGMKNHLLSLLSLGDKNFFEPVVACPPGNMAQEIADLGVKVISIPLAGELSPRSDWHVMRILVDTLTAEKITILHAHSSKAGLVARVAAKVARTPVVFMTAHNSIFYEFWPSWKKNAFALGERLLARFTHRILTVSEALRQELLIKEGLPPDRVVTVHNGINPAPFRCEVDRLAVLRSLGVPPLGQLVGTIARLAPQKGVSYFLQAAAILCRDYQVNFVVVGDGPLRETLDQQGRALGLSGRLFFTGERRDIPRILAAMDIFVLPSITEGLPLTILEAMAAGKPVVATRVGGLPEAVIDGETGFLVPPRNPHALARAMARLLSERRKAEEMGQKGRQRVMEHFTVEAMVRKIEEEYKSVLSKKGFLPTCSLKTTDDEMPSEINHC</sequence>
<dbReference type="EMBL" id="FQZM01000033">
    <property type="protein sequence ID" value="SHJ42362.1"/>
    <property type="molecule type" value="Genomic_DNA"/>
</dbReference>
<evidence type="ECO:0000313" key="4">
    <source>
        <dbReference type="Proteomes" id="UP000184529"/>
    </source>
</evidence>
<evidence type="ECO:0000259" key="2">
    <source>
        <dbReference type="Pfam" id="PF13579"/>
    </source>
</evidence>
<dbReference type="Gene3D" id="3.40.50.2000">
    <property type="entry name" value="Glycogen Phosphorylase B"/>
    <property type="match status" value="2"/>
</dbReference>
<evidence type="ECO:0000313" key="3">
    <source>
        <dbReference type="EMBL" id="SHJ42362.1"/>
    </source>
</evidence>
<organism evidence="3 4">
    <name type="scientific">Desulfofundulus thermosubterraneus DSM 16057</name>
    <dbReference type="NCBI Taxonomy" id="1121432"/>
    <lineage>
        <taxon>Bacteria</taxon>
        <taxon>Bacillati</taxon>
        <taxon>Bacillota</taxon>
        <taxon>Clostridia</taxon>
        <taxon>Eubacteriales</taxon>
        <taxon>Peptococcaceae</taxon>
        <taxon>Desulfofundulus</taxon>
    </lineage>
</organism>
<dbReference type="Pfam" id="PF13579">
    <property type="entry name" value="Glyco_trans_4_4"/>
    <property type="match status" value="1"/>
</dbReference>
<keyword evidence="3" id="KW-0808">Transferase</keyword>
<name>A0A1M6J6Q0_9FIRM</name>
<dbReference type="PANTHER" id="PTHR12526:SF636">
    <property type="entry name" value="BLL3647 PROTEIN"/>
    <property type="match status" value="1"/>
</dbReference>
<gene>
    <name evidence="3" type="ORF">SAMN02745219_02528</name>
</gene>
<dbReference type="GO" id="GO:0016757">
    <property type="term" value="F:glycosyltransferase activity"/>
    <property type="evidence" value="ECO:0007669"/>
    <property type="project" value="InterPro"/>
</dbReference>
<keyword evidence="4" id="KW-1185">Reference proteome</keyword>
<dbReference type="InterPro" id="IPR001296">
    <property type="entry name" value="Glyco_trans_1"/>
</dbReference>
<dbReference type="RefSeq" id="WP_072870097.1">
    <property type="nucleotide sequence ID" value="NZ_FQZM01000033.1"/>
</dbReference>
<dbReference type="STRING" id="1121432.SAMN02745219_02528"/>
<feature type="domain" description="Glycosyl transferase family 1" evidence="1">
    <location>
        <begin position="201"/>
        <end position="352"/>
    </location>
</feature>
<dbReference type="CDD" id="cd03808">
    <property type="entry name" value="GT4_CapM-like"/>
    <property type="match status" value="1"/>
</dbReference>
<protein>
    <submittedName>
        <fullName evidence="3">Glycosyltransferase involved in cell wall bisynthesis</fullName>
    </submittedName>
</protein>
<reference evidence="4" key="1">
    <citation type="submission" date="2016-11" db="EMBL/GenBank/DDBJ databases">
        <authorList>
            <person name="Varghese N."/>
            <person name="Submissions S."/>
        </authorList>
    </citation>
    <scope>NUCLEOTIDE SEQUENCE [LARGE SCALE GENOMIC DNA]</scope>
    <source>
        <strain evidence="4">DSM 16057</strain>
    </source>
</reference>
<evidence type="ECO:0000259" key="1">
    <source>
        <dbReference type="Pfam" id="PF00534"/>
    </source>
</evidence>
<dbReference type="Proteomes" id="UP000184529">
    <property type="component" value="Unassembled WGS sequence"/>
</dbReference>
<dbReference type="SUPFAM" id="SSF53756">
    <property type="entry name" value="UDP-Glycosyltransferase/glycogen phosphorylase"/>
    <property type="match status" value="1"/>
</dbReference>
<dbReference type="Pfam" id="PF00534">
    <property type="entry name" value="Glycos_transf_1"/>
    <property type="match status" value="1"/>
</dbReference>
<dbReference type="InterPro" id="IPR028098">
    <property type="entry name" value="Glyco_trans_4-like_N"/>
</dbReference>